<dbReference type="InterPro" id="IPR005517">
    <property type="entry name" value="Transl_elong_EFG/EF2_IV"/>
</dbReference>
<dbReference type="PANTHER" id="PTHR43261:SF1">
    <property type="entry name" value="RIBOSOME-RELEASING FACTOR 2, MITOCHONDRIAL"/>
    <property type="match status" value="1"/>
</dbReference>
<dbReference type="CDD" id="cd04168">
    <property type="entry name" value="TetM_like"/>
    <property type="match status" value="1"/>
</dbReference>
<dbReference type="CDD" id="cd03711">
    <property type="entry name" value="Tet_C"/>
    <property type="match status" value="1"/>
</dbReference>
<gene>
    <name evidence="6" type="ORF">ACFQET_01430</name>
</gene>
<dbReference type="PROSITE" id="PS51722">
    <property type="entry name" value="G_TR_2"/>
    <property type="match status" value="1"/>
</dbReference>
<keyword evidence="3" id="KW-0342">GTP-binding</keyword>
<dbReference type="Gene3D" id="2.40.30.10">
    <property type="entry name" value="Translation factors"/>
    <property type="match status" value="1"/>
</dbReference>
<evidence type="ECO:0000256" key="2">
    <source>
        <dbReference type="ARBA" id="ARBA00022917"/>
    </source>
</evidence>
<dbReference type="SUPFAM" id="SSF54980">
    <property type="entry name" value="EF-G C-terminal domain-like"/>
    <property type="match status" value="2"/>
</dbReference>
<dbReference type="EMBL" id="JBHSSJ010000001">
    <property type="protein sequence ID" value="MFC6274177.1"/>
    <property type="molecule type" value="Genomic_DNA"/>
</dbReference>
<comment type="caution">
    <text evidence="6">The sequence shown here is derived from an EMBL/GenBank/DDBJ whole genome shotgun (WGS) entry which is preliminary data.</text>
</comment>
<reference evidence="7" key="1">
    <citation type="journal article" date="2019" name="Int. J. Syst. Evol. Microbiol.">
        <title>The Global Catalogue of Microorganisms (GCM) 10K type strain sequencing project: providing services to taxonomists for standard genome sequencing and annotation.</title>
        <authorList>
            <consortium name="The Broad Institute Genomics Platform"/>
            <consortium name="The Broad Institute Genome Sequencing Center for Infectious Disease"/>
            <person name="Wu L."/>
            <person name="Ma J."/>
        </authorList>
    </citation>
    <scope>NUCLEOTIDE SEQUENCE [LARGE SCALE GENOMIC DNA]</scope>
    <source>
        <strain evidence="7">CCM 8907</strain>
    </source>
</reference>
<dbReference type="SMART" id="SM00838">
    <property type="entry name" value="EFG_C"/>
    <property type="match status" value="1"/>
</dbReference>
<evidence type="ECO:0000313" key="7">
    <source>
        <dbReference type="Proteomes" id="UP001596191"/>
    </source>
</evidence>
<evidence type="ECO:0000256" key="1">
    <source>
        <dbReference type="ARBA" id="ARBA00022741"/>
    </source>
</evidence>
<dbReference type="NCBIfam" id="TIGR00231">
    <property type="entry name" value="small_GTP"/>
    <property type="match status" value="1"/>
</dbReference>
<dbReference type="Pfam" id="PF03764">
    <property type="entry name" value="EFG_IV"/>
    <property type="match status" value="1"/>
</dbReference>
<dbReference type="InterPro" id="IPR020568">
    <property type="entry name" value="Ribosomal_Su5_D2-typ_SF"/>
</dbReference>
<keyword evidence="1" id="KW-0547">Nucleotide-binding</keyword>
<dbReference type="PANTHER" id="PTHR43261">
    <property type="entry name" value="TRANSLATION ELONGATION FACTOR G-RELATED"/>
    <property type="match status" value="1"/>
</dbReference>
<dbReference type="SUPFAM" id="SSF52540">
    <property type="entry name" value="P-loop containing nucleoside triphosphate hydrolases"/>
    <property type="match status" value="1"/>
</dbReference>
<dbReference type="InterPro" id="IPR027417">
    <property type="entry name" value="P-loop_NTPase"/>
</dbReference>
<dbReference type="Pfam" id="PF00009">
    <property type="entry name" value="GTP_EFTU"/>
    <property type="match status" value="1"/>
</dbReference>
<evidence type="ECO:0000256" key="4">
    <source>
        <dbReference type="ARBA" id="ARBA00023251"/>
    </source>
</evidence>
<keyword evidence="7" id="KW-1185">Reference proteome</keyword>
<dbReference type="SUPFAM" id="SSF50447">
    <property type="entry name" value="Translation proteins"/>
    <property type="match status" value="1"/>
</dbReference>
<dbReference type="InterPro" id="IPR000795">
    <property type="entry name" value="T_Tr_GTP-bd_dom"/>
</dbReference>
<dbReference type="InterPro" id="IPR035650">
    <property type="entry name" value="Tet_C"/>
</dbReference>
<dbReference type="InterPro" id="IPR009000">
    <property type="entry name" value="Transl_B-barrel_sf"/>
</dbReference>
<accession>A0ABW1TM15</accession>
<dbReference type="RefSeq" id="WP_125638162.1">
    <property type="nucleotide sequence ID" value="NZ_JBHSSJ010000001.1"/>
</dbReference>
<evidence type="ECO:0000313" key="6">
    <source>
        <dbReference type="EMBL" id="MFC6274177.1"/>
    </source>
</evidence>
<keyword evidence="4" id="KW-0046">Antibiotic resistance</keyword>
<evidence type="ECO:0000259" key="5">
    <source>
        <dbReference type="PROSITE" id="PS51722"/>
    </source>
</evidence>
<sequence>MKQIVAGIVAHVDAGKTTLSEAMLYHAGGLRKLGRVDNGDAFLDPDDLEKQRGITIFSHQARLQTENLDLTLLDTPGHVDFASQTEQVFSVLDYAVLVVSATDGIQGYTRTLWRLLADYQVPTFIFVNKMDANGTDQQRLIEQLQATFSEGCVPFDHEFTADDRETLAMQDDAVLERYLDDGNLSDEAIQRMIGQRQVFPVYFGAALKLTGVPELLAGLEKWTVTTPAKSEFAAKVFKISHDDKGERLTWLRVTGGELANKAVILGEQKVNQLRVYNGAKFTIQPTVSAGQVCAIPNLTGTYSGQGLGQEADGRAPEIQPVLNYTLDPKDNDIHECLTILRELEDEDPQLHVSWSSHLQEIRVQIMGVVQLEILQQLLHDRFNLDVGFGEGSILYKETISQAVEGVGHFEPLRHYSEVHLLMQPAPRGSGIQLAADCSLEVLGKNWQHQVLSNLRAKEHLGVLTGSALTDVKITLVSGRASIVHSVGGDFREATWRAVRQGLMMLRDRGACQLLEPWYRFRLEVGQDQVGRAMTDIQRMAGEFEAPVENAATGMTTLSGVAPVSEMQDYSQAVQAYTHGQGSLECLIDGYRPCHNAEAVIAAQDYAPVSDLDNTPDSVFCAHGAGYPVPWDEVPTMAHVDYVYSATELAGLGD</sequence>
<dbReference type="Gene3D" id="3.40.50.300">
    <property type="entry name" value="P-loop containing nucleotide triphosphate hydrolases"/>
    <property type="match status" value="1"/>
</dbReference>
<protein>
    <submittedName>
        <fullName evidence="6">GTP-binding protein</fullName>
    </submittedName>
</protein>
<dbReference type="Gene3D" id="3.30.70.240">
    <property type="match status" value="1"/>
</dbReference>
<dbReference type="InterPro" id="IPR005225">
    <property type="entry name" value="Small_GTP-bd"/>
</dbReference>
<feature type="domain" description="Tr-type G" evidence="5">
    <location>
        <begin position="1"/>
        <end position="228"/>
    </location>
</feature>
<dbReference type="InterPro" id="IPR014721">
    <property type="entry name" value="Ribsml_uS5_D2-typ_fold_subgr"/>
</dbReference>
<evidence type="ECO:0000256" key="3">
    <source>
        <dbReference type="ARBA" id="ARBA00023134"/>
    </source>
</evidence>
<keyword evidence="2" id="KW-0648">Protein biosynthesis</keyword>
<proteinExistence type="predicted"/>
<dbReference type="PRINTS" id="PR00315">
    <property type="entry name" value="ELONGATNFCT"/>
</dbReference>
<dbReference type="Gene3D" id="3.30.230.10">
    <property type="match status" value="1"/>
</dbReference>
<dbReference type="SUPFAM" id="SSF54211">
    <property type="entry name" value="Ribosomal protein S5 domain 2-like"/>
    <property type="match status" value="1"/>
</dbReference>
<name>A0ABW1TM15_9LACO</name>
<dbReference type="Pfam" id="PF00679">
    <property type="entry name" value="EFG_C"/>
    <property type="match status" value="1"/>
</dbReference>
<dbReference type="InterPro" id="IPR000640">
    <property type="entry name" value="EFG_V-like"/>
</dbReference>
<dbReference type="Proteomes" id="UP001596191">
    <property type="component" value="Unassembled WGS sequence"/>
</dbReference>
<dbReference type="InterPro" id="IPR035647">
    <property type="entry name" value="EFG_III/V"/>
</dbReference>
<dbReference type="Gene3D" id="3.30.70.870">
    <property type="entry name" value="Elongation Factor G (Translational Gtpase), domain 3"/>
    <property type="match status" value="1"/>
</dbReference>
<dbReference type="PRINTS" id="PR01037">
    <property type="entry name" value="TCRTETOQM"/>
</dbReference>
<dbReference type="SMART" id="SM00889">
    <property type="entry name" value="EFG_IV"/>
    <property type="match status" value="1"/>
</dbReference>
<organism evidence="6 7">
    <name type="scientific">Levilactobacillus tangyuanensis</name>
    <dbReference type="NCBI Taxonomy" id="2486021"/>
    <lineage>
        <taxon>Bacteria</taxon>
        <taxon>Bacillati</taxon>
        <taxon>Bacillota</taxon>
        <taxon>Bacilli</taxon>
        <taxon>Lactobacillales</taxon>
        <taxon>Lactobacillaceae</taxon>
        <taxon>Levilactobacillus</taxon>
    </lineage>
</organism>